<accession>L0L8K7</accession>
<organism evidence="1 2">
    <name type="scientific">Bacillus phage phiAGATE</name>
    <dbReference type="NCBI Taxonomy" id="1204533"/>
    <lineage>
        <taxon>Viruses</taxon>
        <taxon>Duplodnaviria</taxon>
        <taxon>Heunggongvirae</taxon>
        <taxon>Uroviricota</taxon>
        <taxon>Caudoviricetes</taxon>
        <taxon>Herelleviridae</taxon>
        <taxon>Bastillevirinae</taxon>
        <taxon>Agatevirus</taxon>
        <taxon>Agatevirus agate</taxon>
    </lineage>
</organism>
<dbReference type="GeneID" id="14516088"/>
<keyword evidence="2" id="KW-1185">Reference proteome</keyword>
<dbReference type="Pfam" id="PF24608">
    <property type="entry name" value="PDDEXK_15"/>
    <property type="match status" value="1"/>
</dbReference>
<evidence type="ECO:0000313" key="1">
    <source>
        <dbReference type="EMBL" id="AGB62769.1"/>
    </source>
</evidence>
<sequence>MIAVSKLSKTKGAGYELKIAKFMGNWWGGNFSRVPASGGLQWGSDQRVAGDIVPPAGMNFPFVIECKKRESWTFDHILLDIGQPKEWWAQVVRDARRISKVPLLIFSRNRQKDFIMVPFDVTLLHILESLGNDYAVTSVTIKNIRDEVQRFDVLVSTLDTFSSIDIVDLQKYADRVQWDTYAAEYTEEENSDS</sequence>
<dbReference type="InterPro" id="IPR056931">
    <property type="entry name" value="D14-like"/>
</dbReference>
<reference evidence="1" key="1">
    <citation type="submission" date="2013-11" db="EMBL/GenBank/DDBJ databases">
        <title>Discovery of phiAGATE novel phage infecting Bacillus pumilus leads to new insights in phylogeny of subfamily Spounavirinae.</title>
        <authorList>
            <person name="Barylski J."/>
            <person name="Nowicki G."/>
            <person name="Gozdzicka-Jozefiak A."/>
        </authorList>
    </citation>
    <scope>NUCLEOTIDE SEQUENCE [LARGE SCALE GENOMIC DNA]</scope>
</reference>
<dbReference type="KEGG" id="vg:14516088"/>
<dbReference type="EMBL" id="JX238501">
    <property type="protein sequence ID" value="AGB62769.1"/>
    <property type="molecule type" value="Genomic_DNA"/>
</dbReference>
<proteinExistence type="predicted"/>
<name>L0L8K7_9CAUD</name>
<protein>
    <submittedName>
        <fullName evidence="1">Resolvase</fullName>
    </submittedName>
</protein>
<dbReference type="OrthoDB" id="17454at10239"/>
<dbReference type="RefSeq" id="YP_007349362.1">
    <property type="nucleotide sequence ID" value="NC_020081.2"/>
</dbReference>
<evidence type="ECO:0000313" key="2">
    <source>
        <dbReference type="Proteomes" id="UP000010364"/>
    </source>
</evidence>
<dbReference type="Proteomes" id="UP000010364">
    <property type="component" value="Segment"/>
</dbReference>